<dbReference type="Pfam" id="PF00335">
    <property type="entry name" value="Tetraspanin"/>
    <property type="match status" value="1"/>
</dbReference>
<evidence type="ECO:0000313" key="7">
    <source>
        <dbReference type="Proteomes" id="UP000028582"/>
    </source>
</evidence>
<evidence type="ECO:0000313" key="6">
    <source>
        <dbReference type="EMBL" id="ETO67138.1"/>
    </source>
</evidence>
<dbReference type="Proteomes" id="UP000028582">
    <property type="component" value="Unassembled WGS sequence"/>
</dbReference>
<evidence type="ECO:0000256" key="3">
    <source>
        <dbReference type="ARBA" id="ARBA00022989"/>
    </source>
</evidence>
<comment type="subcellular location">
    <subcellularLocation>
        <location evidence="1">Membrane</location>
        <topology evidence="1">Multi-pass membrane protein</topology>
    </subcellularLocation>
</comment>
<dbReference type="InterPro" id="IPR018499">
    <property type="entry name" value="Tetraspanin/Peripherin"/>
</dbReference>
<protein>
    <recommendedName>
        <fullName evidence="8">Tetraspanin</fullName>
    </recommendedName>
</protein>
<keyword evidence="4 5" id="KW-0472">Membrane</keyword>
<sequence length="302" mass="33245">MGCLDCLAKCVSALLLITINVFLALGAGLVLYVAVFVRHTGWVEVIQAYWSPINGLATTLICVAGVVMAMAALGTVATLCRWRAGLCYYMVFVILVLLLFALVGVCSFLLWDMFSGWEDEAYPASSSESDIKGDFDQVYCYAQGVYICNEGSASDALTMFAPDLNSTITDLFKNVTGGVNTLCDDYLNDYKELADVCDGCDKAREFNHFSSVLEWSRNECEPDAKTLAWCGNWFLDGNAANTTGTTDPYTHCRGAFLDLVSNYSLYLAIGSVIVVIGSVAVIIMSCYLRRRDMYMYDVYEAY</sequence>
<accession>A0A080ZKH7</accession>
<evidence type="ECO:0008006" key="8">
    <source>
        <dbReference type="Google" id="ProtNLM"/>
    </source>
</evidence>
<reference evidence="6 7" key="1">
    <citation type="submission" date="2013-11" db="EMBL/GenBank/DDBJ databases">
        <title>The Genome Sequence of Phytophthora parasitica P1976.</title>
        <authorList>
            <consortium name="The Broad Institute Genomics Platform"/>
            <person name="Russ C."/>
            <person name="Tyler B."/>
            <person name="Panabieres F."/>
            <person name="Shan W."/>
            <person name="Tripathy S."/>
            <person name="Grunwald N."/>
            <person name="Machado M."/>
            <person name="Johnson C.S."/>
            <person name="Walker B."/>
            <person name="Young S."/>
            <person name="Zeng Q."/>
            <person name="Gargeya S."/>
            <person name="Fitzgerald M."/>
            <person name="Haas B."/>
            <person name="Abouelleil A."/>
            <person name="Allen A.W."/>
            <person name="Alvarado L."/>
            <person name="Arachchi H.M."/>
            <person name="Berlin A.M."/>
            <person name="Chapman S.B."/>
            <person name="Gainer-Dewar J."/>
            <person name="Goldberg J."/>
            <person name="Griggs A."/>
            <person name="Gujja S."/>
            <person name="Hansen M."/>
            <person name="Howarth C."/>
            <person name="Imamovic A."/>
            <person name="Ireland A."/>
            <person name="Larimer J."/>
            <person name="McCowan C."/>
            <person name="Murphy C."/>
            <person name="Pearson M."/>
            <person name="Poon T.W."/>
            <person name="Priest M."/>
            <person name="Roberts A."/>
            <person name="Saif S."/>
            <person name="Shea T."/>
            <person name="Sisk P."/>
            <person name="Sykes S."/>
            <person name="Wortman J."/>
            <person name="Nusbaum C."/>
            <person name="Birren B."/>
        </authorList>
    </citation>
    <scope>NUCLEOTIDE SEQUENCE [LARGE SCALE GENOMIC DNA]</scope>
    <source>
        <strain evidence="6 7">P1976</strain>
    </source>
</reference>
<keyword evidence="2 5" id="KW-0812">Transmembrane</keyword>
<dbReference type="OrthoDB" id="72821at2759"/>
<organism evidence="6 7">
    <name type="scientific">Phytophthora nicotianae P1976</name>
    <dbReference type="NCBI Taxonomy" id="1317066"/>
    <lineage>
        <taxon>Eukaryota</taxon>
        <taxon>Sar</taxon>
        <taxon>Stramenopiles</taxon>
        <taxon>Oomycota</taxon>
        <taxon>Peronosporomycetes</taxon>
        <taxon>Peronosporales</taxon>
        <taxon>Peronosporaceae</taxon>
        <taxon>Phytophthora</taxon>
    </lineage>
</organism>
<proteinExistence type="predicted"/>
<dbReference type="GO" id="GO:0016020">
    <property type="term" value="C:membrane"/>
    <property type="evidence" value="ECO:0007669"/>
    <property type="project" value="UniProtKB-SubCell"/>
</dbReference>
<evidence type="ECO:0000256" key="5">
    <source>
        <dbReference type="SAM" id="Phobius"/>
    </source>
</evidence>
<evidence type="ECO:0000256" key="4">
    <source>
        <dbReference type="ARBA" id="ARBA00023136"/>
    </source>
</evidence>
<dbReference type="AlphaFoldDB" id="A0A080ZKH7"/>
<feature type="transmembrane region" description="Helical" evidence="5">
    <location>
        <begin position="55"/>
        <end position="79"/>
    </location>
</feature>
<feature type="transmembrane region" description="Helical" evidence="5">
    <location>
        <begin position="86"/>
        <end position="111"/>
    </location>
</feature>
<evidence type="ECO:0000256" key="1">
    <source>
        <dbReference type="ARBA" id="ARBA00004141"/>
    </source>
</evidence>
<feature type="transmembrane region" description="Helical" evidence="5">
    <location>
        <begin position="263"/>
        <end position="288"/>
    </location>
</feature>
<feature type="transmembrane region" description="Helical" evidence="5">
    <location>
        <begin position="12"/>
        <end position="35"/>
    </location>
</feature>
<dbReference type="EMBL" id="ANJA01002923">
    <property type="protein sequence ID" value="ETO67138.1"/>
    <property type="molecule type" value="Genomic_DNA"/>
</dbReference>
<gene>
    <name evidence="6" type="ORF">F444_15851</name>
</gene>
<name>A0A080ZKH7_PHYNI</name>
<comment type="caution">
    <text evidence="6">The sequence shown here is derived from an EMBL/GenBank/DDBJ whole genome shotgun (WGS) entry which is preliminary data.</text>
</comment>
<keyword evidence="3 5" id="KW-1133">Transmembrane helix</keyword>
<evidence type="ECO:0000256" key="2">
    <source>
        <dbReference type="ARBA" id="ARBA00022692"/>
    </source>
</evidence>